<dbReference type="EMBL" id="LHZZ01000311">
    <property type="protein sequence ID" value="KXV79378.1"/>
    <property type="molecule type" value="Genomic_DNA"/>
</dbReference>
<protein>
    <submittedName>
        <fullName evidence="1">Uncharacterized protein</fullName>
    </submittedName>
</protein>
<proteinExistence type="predicted"/>
<name>A0A149VGQ7_9PROT</name>
<comment type="caution">
    <text evidence="1">The sequence shown here is derived from an EMBL/GenBank/DDBJ whole genome shotgun (WGS) entry which is preliminary data.</text>
</comment>
<reference evidence="1 2" key="1">
    <citation type="submission" date="2015-06" db="EMBL/GenBank/DDBJ databases">
        <title>Improved classification and identification of acetic acid bacteria using matrix-assisted laser desorption/ionization time-of-flight mass spectrometry; Gluconobacter nephelii and Gluconobacter uchimurae are later heterotypic synonyms of Gluconobacter japonicus and Gluconobacter oxydans, respectively.</title>
        <authorList>
            <person name="Li L."/>
            <person name="Cleenwerck I."/>
            <person name="De Vuyst L."/>
            <person name="Vandamme P."/>
        </authorList>
    </citation>
    <scope>NUCLEOTIDE SEQUENCE [LARGE SCALE GENOMIC DNA]</scope>
    <source>
        <strain evidence="1 2">LMG 1604</strain>
    </source>
</reference>
<accession>A0A149VGQ7</accession>
<dbReference type="PATRIC" id="fig|178901.15.peg.1953"/>
<dbReference type="Proteomes" id="UP000075538">
    <property type="component" value="Unassembled WGS sequence"/>
</dbReference>
<dbReference type="AlphaFoldDB" id="A0A149VGQ7"/>
<gene>
    <name evidence="1" type="ORF">AD953_02420</name>
</gene>
<evidence type="ECO:0000313" key="2">
    <source>
        <dbReference type="Proteomes" id="UP000075538"/>
    </source>
</evidence>
<organism evidence="1 2">
    <name type="scientific">Acetobacter malorum</name>
    <dbReference type="NCBI Taxonomy" id="178901"/>
    <lineage>
        <taxon>Bacteria</taxon>
        <taxon>Pseudomonadati</taxon>
        <taxon>Pseudomonadota</taxon>
        <taxon>Alphaproteobacteria</taxon>
        <taxon>Acetobacterales</taxon>
        <taxon>Acetobacteraceae</taxon>
        <taxon>Acetobacter</taxon>
    </lineage>
</organism>
<sequence length="423" mass="46682">MFDPDGHFSGGTEMRVMAVHEGKLYAGNGYWEDMPGRQNARGPQILVLEAPDRPWRVDHDFDGCLPDGRRRHLAVSALESIRFDTDDQGGTLPQPVSLLLASTWDLSGTSQVFVRHDDTGNWSGVVLSEDRSSPDFLPQIRCFGHHRDRVTGVDLVFAGQMPHGIFSGSYDPEAEGRIRWSTISEVTADNVSDAFAGLHGHLRVTSFAEANGRLYATIGQHVFERVDGALPRWRSIHTNSMPGYSETGLRGLTAVSFAGASMLLAAVEGTAARIVRINPETGQGFPEVDLRAFLSRSWRMDVRYVIAAYNDMTSVSLTGGENVLLFGLMAFVARKGPVPSDHRVVDVGYGVVEAGAWYLVRWPDGRYTLRQLDAPFPHAPVAVRSIKRSPFADDDSSLYFAGYDANKAPVHNSAWIVRMHQLR</sequence>
<evidence type="ECO:0000313" key="1">
    <source>
        <dbReference type="EMBL" id="KXV79378.1"/>
    </source>
</evidence>